<evidence type="ECO:0000256" key="1">
    <source>
        <dbReference type="ARBA" id="ARBA00004651"/>
    </source>
</evidence>
<sequence length="515" mass="55946">MKKLYGLPTLATLLVAFFIFSLSRYSKYDGPNAFIWRVPLDLKIYWLAGGEVAEGANLYDNAYIGNLPFTYPPFAGTLFKWISSLADDPLIILWQGGTILALLAVILMVFHERGLKLSPLTWVVAILLVLCAPAVEPMYGTLFYGQINVFLMFLVALDLIPKKWALPGVGIGLAAGLKLTPAFMGLVLLFQRRWWQAVISVLTFAVTVAIGFVTIPDAEVFWTDAIFNSSRVGEHTNPGAQSIRSLMVRAWGIDGGWMWLAAVAVVFVLTCLALRTAMKHKNNSAAMSLAGISACLVSPFSWYHHWVWVFPLAIVVLISVNQALGKRLRGVIGAQVAALVSFAAMCIVLLPYVSAAFWLEAANRSLNHWDFQPWAMLFFTGSGILYIAFYALWGFIPGTQPSEDDLHGDPHGGQHTAQHAAQPQHHAPLQQGQPQHAQPQHSQAQRTRAAGAPASGASAPGTAASGTATQGSATADETAEFPVFNPETREFPSTEGYTDIPAPPSYGGRHARDNG</sequence>
<proteinExistence type="inferred from homology"/>
<evidence type="ECO:0000256" key="3">
    <source>
        <dbReference type="ARBA" id="ARBA00022679"/>
    </source>
</evidence>
<keyword evidence="2" id="KW-1003">Cell membrane</keyword>
<organism evidence="10 11">
    <name type="scientific">Corynebacterium accolens</name>
    <dbReference type="NCBI Taxonomy" id="38284"/>
    <lineage>
        <taxon>Bacteria</taxon>
        <taxon>Bacillati</taxon>
        <taxon>Actinomycetota</taxon>
        <taxon>Actinomycetes</taxon>
        <taxon>Mycobacteriales</taxon>
        <taxon>Corynebacteriaceae</taxon>
        <taxon>Corynebacterium</taxon>
    </lineage>
</organism>
<keyword evidence="5 9" id="KW-1133">Transmembrane helix</keyword>
<feature type="transmembrane region" description="Helical" evidence="9">
    <location>
        <begin position="308"/>
        <end position="324"/>
    </location>
</feature>
<keyword evidence="4 9" id="KW-0812">Transmembrane</keyword>
<evidence type="ECO:0000256" key="2">
    <source>
        <dbReference type="ARBA" id="ARBA00022475"/>
    </source>
</evidence>
<feature type="transmembrane region" description="Helical" evidence="9">
    <location>
        <begin position="286"/>
        <end position="302"/>
    </location>
</feature>
<feature type="region of interest" description="Disordered" evidence="8">
    <location>
        <begin position="402"/>
        <end position="515"/>
    </location>
</feature>
<feature type="transmembrane region" description="Helical" evidence="9">
    <location>
        <begin position="256"/>
        <end position="274"/>
    </location>
</feature>
<keyword evidence="11" id="KW-1185">Reference proteome</keyword>
<dbReference type="InterPro" id="IPR018584">
    <property type="entry name" value="GT87"/>
</dbReference>
<evidence type="ECO:0000256" key="9">
    <source>
        <dbReference type="SAM" id="Phobius"/>
    </source>
</evidence>
<evidence type="ECO:0000313" key="11">
    <source>
        <dbReference type="Proteomes" id="UP001239414"/>
    </source>
</evidence>
<feature type="compositionally biased region" description="Low complexity" evidence="8">
    <location>
        <begin position="413"/>
        <end position="475"/>
    </location>
</feature>
<gene>
    <name evidence="10" type="ORF">QPX34_00900</name>
</gene>
<name>A0ABT7FLY0_9CORY</name>
<reference evidence="10 11" key="1">
    <citation type="submission" date="2023-05" db="EMBL/GenBank/DDBJ databases">
        <title>Metabolic capabilities are highly conserved among human nasal-associated Corynebacterium species in pangenomic analyses.</title>
        <authorList>
            <person name="Tran T.H."/>
            <person name="Roberts A.Q."/>
            <person name="Escapa I.F."/>
            <person name="Gao W."/>
            <person name="Conlan S."/>
            <person name="Kong H."/>
            <person name="Segre J.A."/>
            <person name="Kelly M.S."/>
            <person name="Lemon K.P."/>
        </authorList>
    </citation>
    <scope>NUCLEOTIDE SEQUENCE [LARGE SCALE GENOMIC DNA]</scope>
    <source>
        <strain evidence="10 11">KPL3802</strain>
    </source>
</reference>
<accession>A0ABT7FLY0</accession>
<evidence type="ECO:0000256" key="6">
    <source>
        <dbReference type="ARBA" id="ARBA00023136"/>
    </source>
</evidence>
<protein>
    <submittedName>
        <fullName evidence="10">Glycosyltransferase 87 family protein</fullName>
    </submittedName>
</protein>
<comment type="similarity">
    <text evidence="7">Belongs to the glycosyltransferase 87 family.</text>
</comment>
<dbReference type="RefSeq" id="WP_284612419.1">
    <property type="nucleotide sequence ID" value="NZ_JASNUO010000001.1"/>
</dbReference>
<evidence type="ECO:0000256" key="8">
    <source>
        <dbReference type="SAM" id="MobiDB-lite"/>
    </source>
</evidence>
<dbReference type="EMBL" id="JASNUO010000001">
    <property type="protein sequence ID" value="MDK4246583.1"/>
    <property type="molecule type" value="Genomic_DNA"/>
</dbReference>
<feature type="transmembrane region" description="Helical" evidence="9">
    <location>
        <begin position="336"/>
        <end position="359"/>
    </location>
</feature>
<feature type="transmembrane region" description="Helical" evidence="9">
    <location>
        <begin position="371"/>
        <end position="393"/>
    </location>
</feature>
<keyword evidence="3" id="KW-0808">Transferase</keyword>
<feature type="transmembrane region" description="Helical" evidence="9">
    <location>
        <begin position="90"/>
        <end position="111"/>
    </location>
</feature>
<evidence type="ECO:0000256" key="4">
    <source>
        <dbReference type="ARBA" id="ARBA00022692"/>
    </source>
</evidence>
<feature type="transmembrane region" description="Helical" evidence="9">
    <location>
        <begin position="117"/>
        <end position="135"/>
    </location>
</feature>
<comment type="subcellular location">
    <subcellularLocation>
        <location evidence="1">Cell membrane</location>
        <topology evidence="1">Multi-pass membrane protein</topology>
    </subcellularLocation>
</comment>
<dbReference type="Pfam" id="PF09594">
    <property type="entry name" value="GT87"/>
    <property type="match status" value="1"/>
</dbReference>
<dbReference type="Proteomes" id="UP001239414">
    <property type="component" value="Unassembled WGS sequence"/>
</dbReference>
<evidence type="ECO:0000313" key="10">
    <source>
        <dbReference type="EMBL" id="MDK4246583.1"/>
    </source>
</evidence>
<keyword evidence="6 9" id="KW-0472">Membrane</keyword>
<feature type="transmembrane region" description="Helical" evidence="9">
    <location>
        <begin position="6"/>
        <end position="25"/>
    </location>
</feature>
<comment type="caution">
    <text evidence="10">The sequence shown here is derived from an EMBL/GenBank/DDBJ whole genome shotgun (WGS) entry which is preliminary data.</text>
</comment>
<feature type="transmembrane region" description="Helical" evidence="9">
    <location>
        <begin position="197"/>
        <end position="215"/>
    </location>
</feature>
<feature type="transmembrane region" description="Helical" evidence="9">
    <location>
        <begin position="166"/>
        <end position="190"/>
    </location>
</feature>
<evidence type="ECO:0000256" key="5">
    <source>
        <dbReference type="ARBA" id="ARBA00022989"/>
    </source>
</evidence>
<evidence type="ECO:0000256" key="7">
    <source>
        <dbReference type="ARBA" id="ARBA00024033"/>
    </source>
</evidence>